<feature type="transmembrane region" description="Helical" evidence="5">
    <location>
        <begin position="41"/>
        <end position="60"/>
    </location>
</feature>
<proteinExistence type="predicted"/>
<feature type="transmembrane region" description="Helical" evidence="5">
    <location>
        <begin position="80"/>
        <end position="104"/>
    </location>
</feature>
<name>F1YI51_9ACTN</name>
<sequence length="105" mass="10592">MVTAADPGLQPQRTALAWQRTGLSVLVTSAAAGFSALRHGFPIAAVVTFLTGLLICHVAIRHFPKGPDRDVGTDSVWTAMVATVAVVVATAIAGTALAIAGTVAG</sequence>
<dbReference type="GO" id="GO:0012505">
    <property type="term" value="C:endomembrane system"/>
    <property type="evidence" value="ECO:0007669"/>
    <property type="project" value="UniProtKB-SubCell"/>
</dbReference>
<dbReference type="EMBL" id="AEUD01000005">
    <property type="protein sequence ID" value="EGD55605.1"/>
    <property type="molecule type" value="Genomic_DNA"/>
</dbReference>
<reference evidence="7 8" key="1">
    <citation type="journal article" date="2011" name="J. Bacteriol.">
        <title>Draft Genome Sequence of Gordonia neofelifaecis NRRL B-59395, a Cholesterol-Degrading Actinomycete.</title>
        <authorList>
            <person name="Ge F."/>
            <person name="Li W."/>
            <person name="Chen G."/>
            <person name="Liu Y."/>
            <person name="Zhang G."/>
            <person name="Yong B."/>
            <person name="Wang Q."/>
            <person name="Wang N."/>
            <person name="Huang Z."/>
            <person name="Li W."/>
            <person name="Wang J."/>
            <person name="Wu C."/>
            <person name="Xie Q."/>
            <person name="Liu G."/>
        </authorList>
    </citation>
    <scope>NUCLEOTIDE SEQUENCE [LARGE SCALE GENOMIC DNA]</scope>
    <source>
        <strain evidence="7 8">NRRL B-59395</strain>
    </source>
</reference>
<protein>
    <recommendedName>
        <fullName evidence="6">DUF202 domain-containing protein</fullName>
    </recommendedName>
</protein>
<dbReference type="eggNOG" id="ENOG5031Z2E">
    <property type="taxonomic scope" value="Bacteria"/>
</dbReference>
<comment type="caution">
    <text evidence="7">The sequence shown here is derived from an EMBL/GenBank/DDBJ whole genome shotgun (WGS) entry which is preliminary data.</text>
</comment>
<evidence type="ECO:0000256" key="2">
    <source>
        <dbReference type="ARBA" id="ARBA00022692"/>
    </source>
</evidence>
<evidence type="ECO:0000256" key="4">
    <source>
        <dbReference type="ARBA" id="ARBA00023136"/>
    </source>
</evidence>
<dbReference type="Proteomes" id="UP000035065">
    <property type="component" value="Unassembled WGS sequence"/>
</dbReference>
<feature type="domain" description="DUF202" evidence="6">
    <location>
        <begin position="6"/>
        <end position="62"/>
    </location>
</feature>
<dbReference type="AlphaFoldDB" id="F1YI51"/>
<keyword evidence="3 5" id="KW-1133">Transmembrane helix</keyword>
<accession>F1YI51</accession>
<dbReference type="InterPro" id="IPR003807">
    <property type="entry name" value="DUF202"/>
</dbReference>
<feature type="transmembrane region" description="Helical" evidence="5">
    <location>
        <begin position="16"/>
        <end position="34"/>
    </location>
</feature>
<dbReference type="Pfam" id="PF02656">
    <property type="entry name" value="DUF202"/>
    <property type="match status" value="1"/>
</dbReference>
<dbReference type="STRING" id="644548.SCNU_07828"/>
<evidence type="ECO:0000259" key="6">
    <source>
        <dbReference type="Pfam" id="PF02656"/>
    </source>
</evidence>
<evidence type="ECO:0000256" key="1">
    <source>
        <dbReference type="ARBA" id="ARBA00004127"/>
    </source>
</evidence>
<evidence type="ECO:0000313" key="8">
    <source>
        <dbReference type="Proteomes" id="UP000035065"/>
    </source>
</evidence>
<evidence type="ECO:0000256" key="3">
    <source>
        <dbReference type="ARBA" id="ARBA00022989"/>
    </source>
</evidence>
<evidence type="ECO:0000313" key="7">
    <source>
        <dbReference type="EMBL" id="EGD55605.1"/>
    </source>
</evidence>
<evidence type="ECO:0000256" key="5">
    <source>
        <dbReference type="SAM" id="Phobius"/>
    </source>
</evidence>
<gene>
    <name evidence="7" type="ORF">SCNU_07828</name>
</gene>
<keyword evidence="4 5" id="KW-0472">Membrane</keyword>
<organism evidence="7 8">
    <name type="scientific">Gordonia neofelifaecis NRRL B-59395</name>
    <dbReference type="NCBI Taxonomy" id="644548"/>
    <lineage>
        <taxon>Bacteria</taxon>
        <taxon>Bacillati</taxon>
        <taxon>Actinomycetota</taxon>
        <taxon>Actinomycetes</taxon>
        <taxon>Mycobacteriales</taxon>
        <taxon>Gordoniaceae</taxon>
        <taxon>Gordonia</taxon>
    </lineage>
</organism>
<comment type="subcellular location">
    <subcellularLocation>
        <location evidence="1">Endomembrane system</location>
        <topology evidence="1">Multi-pass membrane protein</topology>
    </subcellularLocation>
</comment>
<keyword evidence="8" id="KW-1185">Reference proteome</keyword>
<keyword evidence="2 5" id="KW-0812">Transmembrane</keyword>